<evidence type="ECO:0008006" key="5">
    <source>
        <dbReference type="Google" id="ProtNLM"/>
    </source>
</evidence>
<protein>
    <recommendedName>
        <fullName evidence="5">Lipoprotein</fullName>
    </recommendedName>
</protein>
<dbReference type="EMBL" id="BJXR01000030">
    <property type="protein sequence ID" value="GEN08715.1"/>
    <property type="molecule type" value="Genomic_DNA"/>
</dbReference>
<comment type="caution">
    <text evidence="1">The sequence shown here is derived from an EMBL/GenBank/DDBJ whole genome shotgun (WGS) entry which is preliminary data.</text>
</comment>
<dbReference type="EMBL" id="FOIB01000008">
    <property type="protein sequence ID" value="SEU29781.1"/>
    <property type="molecule type" value="Genomic_DNA"/>
</dbReference>
<evidence type="ECO:0000313" key="3">
    <source>
        <dbReference type="Proteomes" id="UP000183760"/>
    </source>
</evidence>
<dbReference type="OrthoDB" id="5518292at2"/>
<sequence length="98" mass="10149">MQAGRFVSGALLAVGLMLAGCGGPLEEDLGKQESTSREGLVPDCSLTSAGTVYYTSATRLRIVGYRGCGCGSWTSWGTISTYSQPTNACIPPVGIPED</sequence>
<reference evidence="2 3" key="1">
    <citation type="submission" date="2016-10" db="EMBL/GenBank/DDBJ databases">
        <authorList>
            <person name="Varghese N."/>
            <person name="Submissions S."/>
        </authorList>
    </citation>
    <scope>NUCLEOTIDE SEQUENCE [LARGE SCALE GENOMIC DNA]</scope>
    <source>
        <strain evidence="2 3">DSM 16525</strain>
    </source>
</reference>
<name>A0A511T3I8_MYXFU</name>
<accession>A0A511T3I8</accession>
<gene>
    <name evidence="1" type="ORF">MFU01_37520</name>
    <name evidence="2" type="ORF">SAMN05443572_108243</name>
</gene>
<dbReference type="Proteomes" id="UP000321514">
    <property type="component" value="Unassembled WGS sequence"/>
</dbReference>
<evidence type="ECO:0000313" key="2">
    <source>
        <dbReference type="EMBL" id="SEU29781.1"/>
    </source>
</evidence>
<keyword evidence="3" id="KW-1185">Reference proteome</keyword>
<evidence type="ECO:0000313" key="4">
    <source>
        <dbReference type="Proteomes" id="UP000321514"/>
    </source>
</evidence>
<evidence type="ECO:0000313" key="1">
    <source>
        <dbReference type="EMBL" id="GEN08715.1"/>
    </source>
</evidence>
<dbReference type="STRING" id="1334629.MFUL124B02_16055"/>
<dbReference type="Proteomes" id="UP000183760">
    <property type="component" value="Unassembled WGS sequence"/>
</dbReference>
<proteinExistence type="predicted"/>
<dbReference type="AlphaFoldDB" id="A0A511T3I8"/>
<dbReference type="RefSeq" id="WP_074957273.1">
    <property type="nucleotide sequence ID" value="NZ_BJXR01000030.1"/>
</dbReference>
<reference evidence="1 4" key="2">
    <citation type="submission" date="2019-07" db="EMBL/GenBank/DDBJ databases">
        <title>Whole genome shotgun sequence of Myxococcus fulvus NBRC 100333.</title>
        <authorList>
            <person name="Hosoyama A."/>
            <person name="Uohara A."/>
            <person name="Ohji S."/>
            <person name="Ichikawa N."/>
        </authorList>
    </citation>
    <scope>NUCLEOTIDE SEQUENCE [LARGE SCALE GENOMIC DNA]</scope>
    <source>
        <strain evidence="1 4">NBRC 100333</strain>
    </source>
</reference>
<dbReference type="PROSITE" id="PS51257">
    <property type="entry name" value="PROKAR_LIPOPROTEIN"/>
    <property type="match status" value="1"/>
</dbReference>
<organism evidence="1 4">
    <name type="scientific">Myxococcus fulvus</name>
    <dbReference type="NCBI Taxonomy" id="33"/>
    <lineage>
        <taxon>Bacteria</taxon>
        <taxon>Pseudomonadati</taxon>
        <taxon>Myxococcota</taxon>
        <taxon>Myxococcia</taxon>
        <taxon>Myxococcales</taxon>
        <taxon>Cystobacterineae</taxon>
        <taxon>Myxococcaceae</taxon>
        <taxon>Myxococcus</taxon>
    </lineage>
</organism>